<sequence>MEGSGRQKQGELGHAQLIFGSEKKKGNHNLSFLWPRPCRACILYCTDCFPCQNQRILRHRIVGKAGFCL</sequence>
<dbReference type="AlphaFoldDB" id="A0A0E9WGU6"/>
<dbReference type="EMBL" id="GBXM01019066">
    <property type="protein sequence ID" value="JAH89511.1"/>
    <property type="molecule type" value="Transcribed_RNA"/>
</dbReference>
<accession>A0A0E9WGU6</accession>
<protein>
    <submittedName>
        <fullName evidence="1">Uncharacterized protein</fullName>
    </submittedName>
</protein>
<evidence type="ECO:0000313" key="1">
    <source>
        <dbReference type="EMBL" id="JAH89511.1"/>
    </source>
</evidence>
<reference evidence="1" key="1">
    <citation type="submission" date="2014-11" db="EMBL/GenBank/DDBJ databases">
        <authorList>
            <person name="Amaro Gonzalez C."/>
        </authorList>
    </citation>
    <scope>NUCLEOTIDE SEQUENCE</scope>
</reference>
<organism evidence="1">
    <name type="scientific">Anguilla anguilla</name>
    <name type="common">European freshwater eel</name>
    <name type="synonym">Muraena anguilla</name>
    <dbReference type="NCBI Taxonomy" id="7936"/>
    <lineage>
        <taxon>Eukaryota</taxon>
        <taxon>Metazoa</taxon>
        <taxon>Chordata</taxon>
        <taxon>Craniata</taxon>
        <taxon>Vertebrata</taxon>
        <taxon>Euteleostomi</taxon>
        <taxon>Actinopterygii</taxon>
        <taxon>Neopterygii</taxon>
        <taxon>Teleostei</taxon>
        <taxon>Anguilliformes</taxon>
        <taxon>Anguillidae</taxon>
        <taxon>Anguilla</taxon>
    </lineage>
</organism>
<name>A0A0E9WGU6_ANGAN</name>
<reference evidence="1" key="2">
    <citation type="journal article" date="2015" name="Fish Shellfish Immunol.">
        <title>Early steps in the European eel (Anguilla anguilla)-Vibrio vulnificus interaction in the gills: Role of the RtxA13 toxin.</title>
        <authorList>
            <person name="Callol A."/>
            <person name="Pajuelo D."/>
            <person name="Ebbesson L."/>
            <person name="Teles M."/>
            <person name="MacKenzie S."/>
            <person name="Amaro C."/>
        </authorList>
    </citation>
    <scope>NUCLEOTIDE SEQUENCE</scope>
</reference>
<proteinExistence type="predicted"/>